<evidence type="ECO:0000256" key="1">
    <source>
        <dbReference type="ARBA" id="ARBA00022729"/>
    </source>
</evidence>
<feature type="domain" description="Organic solvent tolerance-like N-terminal" evidence="6">
    <location>
        <begin position="102"/>
        <end position="230"/>
    </location>
</feature>
<dbReference type="PROSITE" id="PS51257">
    <property type="entry name" value="PROKAR_LIPOPROTEIN"/>
    <property type="match status" value="1"/>
</dbReference>
<dbReference type="InterPro" id="IPR007543">
    <property type="entry name" value="LptD_C"/>
</dbReference>
<dbReference type="AlphaFoldDB" id="A0A516V7Y3"/>
<feature type="domain" description="LptD C-terminal" evidence="7">
    <location>
        <begin position="354"/>
        <end position="721"/>
    </location>
</feature>
<protein>
    <recommendedName>
        <fullName evidence="4">LPS-assembly protein LptD</fullName>
    </recommendedName>
</protein>
<accession>A0A516V7Y3</accession>
<feature type="signal peptide" evidence="4">
    <location>
        <begin position="1"/>
        <end position="25"/>
    </location>
</feature>
<dbReference type="PANTHER" id="PTHR30189">
    <property type="entry name" value="LPS-ASSEMBLY PROTEIN"/>
    <property type="match status" value="1"/>
</dbReference>
<dbReference type="InterPro" id="IPR005653">
    <property type="entry name" value="OstA-like_N"/>
</dbReference>
<evidence type="ECO:0000256" key="4">
    <source>
        <dbReference type="HAMAP-Rule" id="MF_01411"/>
    </source>
</evidence>
<dbReference type="Pfam" id="PF03968">
    <property type="entry name" value="LptD_N"/>
    <property type="match status" value="1"/>
</dbReference>
<dbReference type="Pfam" id="PF19838">
    <property type="entry name" value="LptD_2"/>
    <property type="match status" value="1"/>
</dbReference>
<feature type="region of interest" description="Disordered" evidence="5">
    <location>
        <begin position="185"/>
        <end position="206"/>
    </location>
</feature>
<keyword evidence="10" id="KW-1185">Reference proteome</keyword>
<dbReference type="InterPro" id="IPR020889">
    <property type="entry name" value="LipoPS_assembly_LptD"/>
</dbReference>
<evidence type="ECO:0000313" key="9">
    <source>
        <dbReference type="EMBL" id="QDQ74621.1"/>
    </source>
</evidence>
<evidence type="ECO:0000313" key="10">
    <source>
        <dbReference type="Proteomes" id="UP000315891"/>
    </source>
</evidence>
<evidence type="ECO:0000256" key="5">
    <source>
        <dbReference type="SAM" id="MobiDB-lite"/>
    </source>
</evidence>
<dbReference type="GO" id="GO:1990351">
    <property type="term" value="C:transporter complex"/>
    <property type="evidence" value="ECO:0007669"/>
    <property type="project" value="TreeGrafter"/>
</dbReference>
<comment type="subcellular location">
    <subcellularLocation>
        <location evidence="4">Cell outer membrane</location>
    </subcellularLocation>
</comment>
<proteinExistence type="inferred from homology"/>
<evidence type="ECO:0000256" key="2">
    <source>
        <dbReference type="ARBA" id="ARBA00023136"/>
    </source>
</evidence>
<keyword evidence="2 4" id="KW-0472">Membrane</keyword>
<evidence type="ECO:0000256" key="3">
    <source>
        <dbReference type="ARBA" id="ARBA00023237"/>
    </source>
</evidence>
<comment type="function">
    <text evidence="4">Together with LptE, is involved in the assembly of lipopolysaccharide (LPS) at the surface of the outer membrane.</text>
</comment>
<evidence type="ECO:0000259" key="7">
    <source>
        <dbReference type="Pfam" id="PF04453"/>
    </source>
</evidence>
<dbReference type="GO" id="GO:0043165">
    <property type="term" value="P:Gram-negative-bacterium-type cell outer membrane assembly"/>
    <property type="evidence" value="ECO:0007669"/>
    <property type="project" value="UniProtKB-UniRule"/>
</dbReference>
<dbReference type="EMBL" id="CP041742">
    <property type="protein sequence ID" value="QDQ74621.1"/>
    <property type="molecule type" value="Genomic_DNA"/>
</dbReference>
<dbReference type="HAMAP" id="MF_01411">
    <property type="entry name" value="LPS_assembly_LptD"/>
    <property type="match status" value="1"/>
</dbReference>
<comment type="subunit">
    <text evidence="4">Component of the lipopolysaccharide transport and assembly complex. Interacts with LptE and LptA.</text>
</comment>
<dbReference type="Proteomes" id="UP000315891">
    <property type="component" value="Chromosome"/>
</dbReference>
<dbReference type="Pfam" id="PF04453">
    <property type="entry name" value="LptD"/>
    <property type="match status" value="1"/>
</dbReference>
<dbReference type="PANTHER" id="PTHR30189:SF1">
    <property type="entry name" value="LPS-ASSEMBLY PROTEIN LPTD"/>
    <property type="match status" value="1"/>
</dbReference>
<name>A0A516V7Y3_9GAMM</name>
<dbReference type="GO" id="GO:0015920">
    <property type="term" value="P:lipopolysaccharide transport"/>
    <property type="evidence" value="ECO:0007669"/>
    <property type="project" value="InterPro"/>
</dbReference>
<comment type="similarity">
    <text evidence="4">Belongs to the LptD family.</text>
</comment>
<dbReference type="OrthoDB" id="9760225at2"/>
<keyword evidence="3 4" id="KW-0998">Cell outer membrane</keyword>
<reference evidence="9 10" key="1">
    <citation type="submission" date="2019-07" db="EMBL/GenBank/DDBJ databases">
        <title>Lysobacter weifangensis sp. nov., isolated from bensulfuron-methyl contaminated farmland soil.</title>
        <authorList>
            <person name="Zhao H."/>
        </authorList>
    </citation>
    <scope>NUCLEOTIDE SEQUENCE [LARGE SCALE GENOMIC DNA]</scope>
    <source>
        <strain evidence="9 10">CC-Bw-6</strain>
    </source>
</reference>
<feature type="domain" description="LPS-assembly protein LptD central" evidence="8">
    <location>
        <begin position="236"/>
        <end position="314"/>
    </location>
</feature>
<dbReference type="GO" id="GO:0009279">
    <property type="term" value="C:cell outer membrane"/>
    <property type="evidence" value="ECO:0007669"/>
    <property type="project" value="UniProtKB-SubCell"/>
</dbReference>
<dbReference type="InterPro" id="IPR050218">
    <property type="entry name" value="LptD"/>
</dbReference>
<sequence length="834" mass="93305" precursor="true">MERVRRSLRLLPLSLLIAACLPAWADDDMQPNWGLCPVGDAVPAFPETQPAPAPATDAQATDTGAANAGLVDANAGATQAPAKTGPKLTSEQRLQLPTDISGDQISGIEGSDTTFSGHVVLTRGDQFLATDHLTSNSETGNYSADGSVRYQDSGIRLVAKSAEGNQDQDTHQLDDVRYQLISRRGNGGAERAEMHGSDGKLYGSTYSTCPPDDRRWELRAKQIDIDTDSGMGVAHDATLRVGKVPVLYVPWFTFPIDNRRRTGLLYPTIGSSSRNGFDWRQPIYFNLAPNYDLTLTPRYMSDRGLQLGTEFRYLLPHGRGTLDMDYLPSDKLTDRERDEEIAQGIPEDNRRVDNRGMFRFDATQDLSDHWQARSSLVWISDPRYLEDASNNVNGLTAFRLKSTVGIFGNGRYWQAGISAERPVLADYTLAERNLPYGRLPRLFAEWEQPFGKHFVAGVDTELVRFQHNDSDLLPGGSRFDLKPYVSMPFEGDSWFATPTLAWRYTGYRLDDDLANKLGGNASPSRSLPIASFDAGMYFDRDMDVRGHGFIQTLEPRIFYLYAPYRDQTDLPLFDTRAMTFSWGSLFRDNSFTGADRQTNANQVTVALSSRFLRQSDGFEKLVLNLGQIRYFDPPQVSTNSTIPAERSQSRWVADATYAVNDRWSMNGSYQWDPTDKRQYLASFSTRYLIGEDGVANLGYRYRRDVLEQADLSFLYPINASWSLVGRYYYSFYRNPSTGDEPGLLEGIAGVQWDSCCLAVRVVARRYVQNRSGDMNNAIQFEVELKGLGSGGADTRSRLRRAILGYDRDDLYLIPPASVGVDNDALDDDAPDTLP</sequence>
<dbReference type="InterPro" id="IPR045659">
    <property type="entry name" value="LptD_2"/>
</dbReference>
<keyword evidence="1 4" id="KW-0732">Signal</keyword>
<evidence type="ECO:0000259" key="6">
    <source>
        <dbReference type="Pfam" id="PF03968"/>
    </source>
</evidence>
<feature type="chain" id="PRO_5022275461" description="LPS-assembly protein LptD" evidence="4">
    <location>
        <begin position="26"/>
        <end position="834"/>
    </location>
</feature>
<gene>
    <name evidence="4 9" type="primary">lptD</name>
    <name evidence="9" type="ORF">FNZ56_12375</name>
</gene>
<organism evidence="9 10">
    <name type="scientific">Pseudoluteimonas lycopersici</name>
    <dbReference type="NCBI Taxonomy" id="1324796"/>
    <lineage>
        <taxon>Bacteria</taxon>
        <taxon>Pseudomonadati</taxon>
        <taxon>Pseudomonadota</taxon>
        <taxon>Gammaproteobacteria</taxon>
        <taxon>Lysobacterales</taxon>
        <taxon>Lysobacteraceae</taxon>
        <taxon>Pseudoluteimonas</taxon>
    </lineage>
</organism>
<evidence type="ECO:0000259" key="8">
    <source>
        <dbReference type="Pfam" id="PF19838"/>
    </source>
</evidence>
<comment type="caution">
    <text evidence="4">Lacks conserved residue(s) required for the propagation of feature annotation.</text>
</comment>